<sequence length="167" mass="18399">MTDVERLTGTARQRYSEMDLANLKEMWTADGRAEWAEAALRDELLERGVSEQDLDVIARSRAEIAANAPPSARTTLWNYGVVGRILTLAGMFAWFFIGHAFGASDKVGVAGALVVVGTYVYVLSRRTQKQKEHSTATSTIFAMNWQLTEAWFLLIAIGIVAIAIFVG</sequence>
<protein>
    <recommendedName>
        <fullName evidence="4">DUF2157 domain-containing protein</fullName>
    </recommendedName>
</protein>
<evidence type="ECO:0008006" key="4">
    <source>
        <dbReference type="Google" id="ProtNLM"/>
    </source>
</evidence>
<gene>
    <name evidence="2" type="ORF">GCM10007898_18840</name>
</gene>
<dbReference type="RefSeq" id="WP_284331759.1">
    <property type="nucleotide sequence ID" value="NZ_BSOA01000015.1"/>
</dbReference>
<accession>A0ABQ5X9G4</accession>
<evidence type="ECO:0000256" key="1">
    <source>
        <dbReference type="SAM" id="Phobius"/>
    </source>
</evidence>
<keyword evidence="1" id="KW-0812">Transmembrane</keyword>
<keyword evidence="1" id="KW-1133">Transmembrane helix</keyword>
<feature type="transmembrane region" description="Helical" evidence="1">
    <location>
        <begin position="81"/>
        <end position="101"/>
    </location>
</feature>
<comment type="caution">
    <text evidence="2">The sequence shown here is derived from an EMBL/GenBank/DDBJ whole genome shotgun (WGS) entry which is preliminary data.</text>
</comment>
<proteinExistence type="predicted"/>
<feature type="transmembrane region" description="Helical" evidence="1">
    <location>
        <begin position="107"/>
        <end position="124"/>
    </location>
</feature>
<keyword evidence="3" id="KW-1185">Reference proteome</keyword>
<evidence type="ECO:0000313" key="3">
    <source>
        <dbReference type="Proteomes" id="UP001156627"/>
    </source>
</evidence>
<reference evidence="3" key="1">
    <citation type="journal article" date="2019" name="Int. J. Syst. Evol. Microbiol.">
        <title>The Global Catalogue of Microorganisms (GCM) 10K type strain sequencing project: providing services to taxonomists for standard genome sequencing and annotation.</title>
        <authorList>
            <consortium name="The Broad Institute Genomics Platform"/>
            <consortium name="The Broad Institute Genome Sequencing Center for Infectious Disease"/>
            <person name="Wu L."/>
            <person name="Ma J."/>
        </authorList>
    </citation>
    <scope>NUCLEOTIDE SEQUENCE [LARGE SCALE GENOMIC DNA]</scope>
    <source>
        <strain evidence="3">NBRC 111981</strain>
    </source>
</reference>
<name>A0ABQ5X9G4_9GAMM</name>
<feature type="transmembrane region" description="Helical" evidence="1">
    <location>
        <begin position="145"/>
        <end position="166"/>
    </location>
</feature>
<dbReference type="EMBL" id="BSOA01000015">
    <property type="protein sequence ID" value="GLQ88315.1"/>
    <property type="molecule type" value="Genomic_DNA"/>
</dbReference>
<evidence type="ECO:0000313" key="2">
    <source>
        <dbReference type="EMBL" id="GLQ88315.1"/>
    </source>
</evidence>
<keyword evidence="1" id="KW-0472">Membrane</keyword>
<organism evidence="2 3">
    <name type="scientific">Dyella flagellata</name>
    <dbReference type="NCBI Taxonomy" id="1867833"/>
    <lineage>
        <taxon>Bacteria</taxon>
        <taxon>Pseudomonadati</taxon>
        <taxon>Pseudomonadota</taxon>
        <taxon>Gammaproteobacteria</taxon>
        <taxon>Lysobacterales</taxon>
        <taxon>Rhodanobacteraceae</taxon>
        <taxon>Dyella</taxon>
    </lineage>
</organism>
<dbReference type="Proteomes" id="UP001156627">
    <property type="component" value="Unassembled WGS sequence"/>
</dbReference>